<keyword evidence="6" id="KW-1185">Reference proteome</keyword>
<keyword evidence="3" id="KW-0804">Transcription</keyword>
<proteinExistence type="predicted"/>
<dbReference type="PROSITE" id="PS50042">
    <property type="entry name" value="CNMP_BINDING_3"/>
    <property type="match status" value="1"/>
</dbReference>
<dbReference type="GO" id="GO:0005829">
    <property type="term" value="C:cytosol"/>
    <property type="evidence" value="ECO:0007669"/>
    <property type="project" value="TreeGrafter"/>
</dbReference>
<dbReference type="Gene3D" id="2.60.120.10">
    <property type="entry name" value="Jelly Rolls"/>
    <property type="match status" value="1"/>
</dbReference>
<dbReference type="InterPro" id="IPR036388">
    <property type="entry name" value="WH-like_DNA-bd_sf"/>
</dbReference>
<dbReference type="InterPro" id="IPR012318">
    <property type="entry name" value="HTH_CRP"/>
</dbReference>
<dbReference type="KEGG" id="paco:AACT_2219"/>
<sequence length="210" mass="24501">MLQKLRNVYLLKDVCDETLKEIAKYTSYLKLSKDNILFYEGEDSNCLFLLTKGIVKFYKTSSNNKEIIIKYHYSNEFIAEVANFENIPYPATGKAFTEIEALKIDFKNLKHLLYSDANLALVIQTSLIKKIRNLENLILFDVVLTADERIAKYICDNTKEFFNTKRIIIAEILNITPETLSRRLKLFENDGLINYQKKSIDKEKLKTLFS</sequence>
<organism evidence="5 6">
    <name type="scientific">Arcobacter acticola</name>
    <dbReference type="NCBI Taxonomy" id="1849015"/>
    <lineage>
        <taxon>Bacteria</taxon>
        <taxon>Pseudomonadati</taxon>
        <taxon>Campylobacterota</taxon>
        <taxon>Epsilonproteobacteria</taxon>
        <taxon>Campylobacterales</taxon>
        <taxon>Arcobacteraceae</taxon>
        <taxon>Arcobacter</taxon>
    </lineage>
</organism>
<dbReference type="EMBL" id="CP042652">
    <property type="protein sequence ID" value="QKE29346.1"/>
    <property type="molecule type" value="Genomic_DNA"/>
</dbReference>
<evidence type="ECO:0000313" key="5">
    <source>
        <dbReference type="EMBL" id="QKE29346.1"/>
    </source>
</evidence>
<gene>
    <name evidence="5" type="ORF">AACT_2219</name>
</gene>
<dbReference type="SUPFAM" id="SSF51206">
    <property type="entry name" value="cAMP-binding domain-like"/>
    <property type="match status" value="1"/>
</dbReference>
<keyword evidence="2" id="KW-0238">DNA-binding</keyword>
<dbReference type="GO" id="GO:0003677">
    <property type="term" value="F:DNA binding"/>
    <property type="evidence" value="ECO:0007669"/>
    <property type="project" value="UniProtKB-KW"/>
</dbReference>
<dbReference type="GO" id="GO:0003700">
    <property type="term" value="F:DNA-binding transcription factor activity"/>
    <property type="evidence" value="ECO:0007669"/>
    <property type="project" value="TreeGrafter"/>
</dbReference>
<evidence type="ECO:0000313" key="6">
    <source>
        <dbReference type="Proteomes" id="UP000503483"/>
    </source>
</evidence>
<dbReference type="SUPFAM" id="SSF46785">
    <property type="entry name" value="Winged helix' DNA-binding domain"/>
    <property type="match status" value="1"/>
</dbReference>
<evidence type="ECO:0000256" key="3">
    <source>
        <dbReference type="ARBA" id="ARBA00023163"/>
    </source>
</evidence>
<dbReference type="SMART" id="SM00100">
    <property type="entry name" value="cNMP"/>
    <property type="match status" value="1"/>
</dbReference>
<dbReference type="InterPro" id="IPR018490">
    <property type="entry name" value="cNMP-bd_dom_sf"/>
</dbReference>
<accession>A0A6M8EJ46</accession>
<dbReference type="PANTHER" id="PTHR24567:SF26">
    <property type="entry name" value="REGULATORY PROTEIN YEIL"/>
    <property type="match status" value="1"/>
</dbReference>
<evidence type="ECO:0000256" key="2">
    <source>
        <dbReference type="ARBA" id="ARBA00023125"/>
    </source>
</evidence>
<dbReference type="Pfam" id="PF13545">
    <property type="entry name" value="HTH_Crp_2"/>
    <property type="match status" value="1"/>
</dbReference>
<evidence type="ECO:0000259" key="4">
    <source>
        <dbReference type="PROSITE" id="PS50042"/>
    </source>
</evidence>
<dbReference type="InterPro" id="IPR000595">
    <property type="entry name" value="cNMP-bd_dom"/>
</dbReference>
<dbReference type="Gene3D" id="1.10.10.10">
    <property type="entry name" value="Winged helix-like DNA-binding domain superfamily/Winged helix DNA-binding domain"/>
    <property type="match status" value="1"/>
</dbReference>
<protein>
    <submittedName>
        <fullName evidence="5">Putative nitrosative stress-response regulator NssR, Crp/Fnr family</fullName>
    </submittedName>
</protein>
<dbReference type="InterPro" id="IPR036390">
    <property type="entry name" value="WH_DNA-bd_sf"/>
</dbReference>
<feature type="domain" description="Cyclic nucleotide-binding" evidence="4">
    <location>
        <begin position="10"/>
        <end position="130"/>
    </location>
</feature>
<dbReference type="CDD" id="cd00038">
    <property type="entry name" value="CAP_ED"/>
    <property type="match status" value="1"/>
</dbReference>
<dbReference type="Pfam" id="PF00027">
    <property type="entry name" value="cNMP_binding"/>
    <property type="match status" value="1"/>
</dbReference>
<dbReference type="RefSeq" id="WP_172126997.1">
    <property type="nucleotide sequence ID" value="NZ_CP042652.1"/>
</dbReference>
<dbReference type="InterPro" id="IPR050397">
    <property type="entry name" value="Env_Response_Regulators"/>
</dbReference>
<dbReference type="Proteomes" id="UP000503483">
    <property type="component" value="Chromosome"/>
</dbReference>
<dbReference type="PANTHER" id="PTHR24567">
    <property type="entry name" value="CRP FAMILY TRANSCRIPTIONAL REGULATORY PROTEIN"/>
    <property type="match status" value="1"/>
</dbReference>
<reference evidence="5 6" key="1">
    <citation type="submission" date="2019-08" db="EMBL/GenBank/DDBJ databases">
        <title>Complete genome sequence of Arcobacter acticola.</title>
        <authorList>
            <person name="Miller W."/>
        </authorList>
    </citation>
    <scope>NUCLEOTIDE SEQUENCE [LARGE SCALE GENOMIC DNA]</scope>
    <source>
        <strain evidence="5 6">KCTC 52212</strain>
    </source>
</reference>
<dbReference type="AlphaFoldDB" id="A0A6M8EJ46"/>
<evidence type="ECO:0000256" key="1">
    <source>
        <dbReference type="ARBA" id="ARBA00023015"/>
    </source>
</evidence>
<keyword evidence="1" id="KW-0805">Transcription regulation</keyword>
<name>A0A6M8EJ46_9BACT</name>
<dbReference type="InterPro" id="IPR014710">
    <property type="entry name" value="RmlC-like_jellyroll"/>
</dbReference>